<dbReference type="SUPFAM" id="SSF55486">
    <property type="entry name" value="Metalloproteases ('zincins'), catalytic domain"/>
    <property type="match status" value="1"/>
</dbReference>
<dbReference type="PROSITE" id="PS51885">
    <property type="entry name" value="NEPRILYSIN"/>
    <property type="match status" value="1"/>
</dbReference>
<dbReference type="InterPro" id="IPR042089">
    <property type="entry name" value="Peptidase_M13_dom_2"/>
</dbReference>
<keyword evidence="8" id="KW-0482">Metalloprotease</keyword>
<sequence>MKEKLRVLVGLLPILLLLLADPTFSRRHSRRGTETLEEWQRHALEKIELLAREGGLPEEERKGITKFDKDVCYEKGCLDAALEFMTSVNFTVDPCKKETWMNFVCSRRVKGPDNINQVERLAKVADVQIQEILDGVLGAKELKDDFLFKEAQTYYHQCKNKADNDKEDVKNVLKFLSKCYGNWPILTGEDPGELFSWSNMVADINNIERYGFTPLIFKISMPNEFEGPHIVLSIGQTSFGTINSNDLKNFFQRVHKTAQLTEPYRHEQIEQMLYFQNSLNQVSISESPVEDLSLEKLQAKTDEFFAAENIEPSFNWVEFFQKVLSRTDIKVTQETKIKLPFQTVMNVLMQLDMSDPIALANVLNFQLASVLLQESTSLLDDMNAFKCTEETGPRETICLERTKQIFGYSLGKSFIKMTFNEAESRPFIEDLMSKIKQGYIDVISENEWMADTTKDFLKDKIKSMVTHIAQPNWLKEGGIESLKKFYEKLEASADKNSSYPINFLKVNSWMVDKKRAYAWDMSKRTDYKNYSFYDSEWSRYLGTVQAQYHKGINQVRIDAGIIQSPLFNLKAPGFMNYGGLGTVLGHEIGHSFDQQGRTFDKNGIEGEYWDPKSKAEYRKWVLDLAWKYGEEVHYITENLSNSIDPMKTIDDDIADVLGVHIGFLSYKEYLKALEADGKREKILPGMKSFAPQKLFYMKYANMWCDDKDIQDKYNDLLSDHSPGNTRATMPLLLSNEFAETFGCPKRS</sequence>
<keyword evidence="6" id="KW-0378">Hydrolase</keyword>
<accession>A0ABP1RZP5</accession>
<dbReference type="PANTHER" id="PTHR11733:SF237">
    <property type="entry name" value="NEPRILYSIN-LIKE 4"/>
    <property type="match status" value="1"/>
</dbReference>
<dbReference type="EMBL" id="CAXLJM020000133">
    <property type="protein sequence ID" value="CAL8140049.1"/>
    <property type="molecule type" value="Genomic_DNA"/>
</dbReference>
<dbReference type="Pfam" id="PF05649">
    <property type="entry name" value="Peptidase_M13_N"/>
    <property type="match status" value="1"/>
</dbReference>
<keyword evidence="9" id="KW-0732">Signal</keyword>
<feature type="domain" description="Peptidase M13 C-terminal" evidence="10">
    <location>
        <begin position="546"/>
        <end position="746"/>
    </location>
</feature>
<reference evidence="12 13" key="1">
    <citation type="submission" date="2024-08" db="EMBL/GenBank/DDBJ databases">
        <authorList>
            <person name="Cucini C."/>
            <person name="Frati F."/>
        </authorList>
    </citation>
    <scope>NUCLEOTIDE SEQUENCE [LARGE SCALE GENOMIC DNA]</scope>
</reference>
<dbReference type="Proteomes" id="UP001642540">
    <property type="component" value="Unassembled WGS sequence"/>
</dbReference>
<feature type="domain" description="Peptidase M13 N-terminal" evidence="11">
    <location>
        <begin position="114"/>
        <end position="471"/>
    </location>
</feature>
<dbReference type="CDD" id="cd08662">
    <property type="entry name" value="M13"/>
    <property type="match status" value="1"/>
</dbReference>
<dbReference type="InterPro" id="IPR008753">
    <property type="entry name" value="Peptidase_M13_N"/>
</dbReference>
<keyword evidence="5" id="KW-0479">Metal-binding</keyword>
<dbReference type="InterPro" id="IPR024079">
    <property type="entry name" value="MetalloPept_cat_dom_sf"/>
</dbReference>
<name>A0ABP1RZP5_9HEXA</name>
<evidence type="ECO:0000256" key="1">
    <source>
        <dbReference type="ARBA" id="ARBA00001947"/>
    </source>
</evidence>
<dbReference type="Gene3D" id="3.40.390.10">
    <property type="entry name" value="Collagenase (Catalytic Domain)"/>
    <property type="match status" value="1"/>
</dbReference>
<dbReference type="Gene3D" id="1.10.1380.10">
    <property type="entry name" value="Neutral endopeptidase , domain2"/>
    <property type="match status" value="1"/>
</dbReference>
<evidence type="ECO:0008006" key="14">
    <source>
        <dbReference type="Google" id="ProtNLM"/>
    </source>
</evidence>
<evidence type="ECO:0000256" key="6">
    <source>
        <dbReference type="ARBA" id="ARBA00022801"/>
    </source>
</evidence>
<proteinExistence type="inferred from homology"/>
<feature type="chain" id="PRO_5046733530" description="Endothelin-converting enzyme 1" evidence="9">
    <location>
        <begin position="26"/>
        <end position="747"/>
    </location>
</feature>
<dbReference type="InterPro" id="IPR018497">
    <property type="entry name" value="Peptidase_M13_C"/>
</dbReference>
<dbReference type="PRINTS" id="PR00786">
    <property type="entry name" value="NEPRILYSIN"/>
</dbReference>
<gene>
    <name evidence="12" type="ORF">ODALV1_LOCUS28116</name>
</gene>
<evidence type="ECO:0000256" key="5">
    <source>
        <dbReference type="ARBA" id="ARBA00022723"/>
    </source>
</evidence>
<comment type="similarity">
    <text evidence="3">Belongs to the peptidase M13 family.</text>
</comment>
<evidence type="ECO:0000259" key="11">
    <source>
        <dbReference type="Pfam" id="PF05649"/>
    </source>
</evidence>
<evidence type="ECO:0000256" key="3">
    <source>
        <dbReference type="ARBA" id="ARBA00007357"/>
    </source>
</evidence>
<comment type="subcellular location">
    <subcellularLocation>
        <location evidence="2">Cell membrane</location>
        <topology evidence="2">Single-pass type II membrane protein</topology>
    </subcellularLocation>
</comment>
<evidence type="ECO:0000256" key="2">
    <source>
        <dbReference type="ARBA" id="ARBA00004401"/>
    </source>
</evidence>
<protein>
    <recommendedName>
        <fullName evidence="14">Endothelin-converting enzyme 1</fullName>
    </recommendedName>
</protein>
<keyword evidence="7" id="KW-0862">Zinc</keyword>
<evidence type="ECO:0000256" key="7">
    <source>
        <dbReference type="ARBA" id="ARBA00022833"/>
    </source>
</evidence>
<evidence type="ECO:0000256" key="4">
    <source>
        <dbReference type="ARBA" id="ARBA00022670"/>
    </source>
</evidence>
<dbReference type="InterPro" id="IPR000718">
    <property type="entry name" value="Peptidase_M13"/>
</dbReference>
<keyword evidence="4" id="KW-0645">Protease</keyword>
<evidence type="ECO:0000313" key="12">
    <source>
        <dbReference type="EMBL" id="CAL8140049.1"/>
    </source>
</evidence>
<evidence type="ECO:0000259" key="10">
    <source>
        <dbReference type="Pfam" id="PF01431"/>
    </source>
</evidence>
<organism evidence="12 13">
    <name type="scientific">Orchesella dallaii</name>
    <dbReference type="NCBI Taxonomy" id="48710"/>
    <lineage>
        <taxon>Eukaryota</taxon>
        <taxon>Metazoa</taxon>
        <taxon>Ecdysozoa</taxon>
        <taxon>Arthropoda</taxon>
        <taxon>Hexapoda</taxon>
        <taxon>Collembola</taxon>
        <taxon>Entomobryomorpha</taxon>
        <taxon>Entomobryoidea</taxon>
        <taxon>Orchesellidae</taxon>
        <taxon>Orchesellinae</taxon>
        <taxon>Orchesella</taxon>
    </lineage>
</organism>
<evidence type="ECO:0000256" key="8">
    <source>
        <dbReference type="ARBA" id="ARBA00023049"/>
    </source>
</evidence>
<comment type="cofactor">
    <cofactor evidence="1">
        <name>Zn(2+)</name>
        <dbReference type="ChEBI" id="CHEBI:29105"/>
    </cofactor>
</comment>
<evidence type="ECO:0000313" key="13">
    <source>
        <dbReference type="Proteomes" id="UP001642540"/>
    </source>
</evidence>
<dbReference type="PANTHER" id="PTHR11733">
    <property type="entry name" value="ZINC METALLOPROTEASE FAMILY M13 NEPRILYSIN-RELATED"/>
    <property type="match status" value="1"/>
</dbReference>
<evidence type="ECO:0000256" key="9">
    <source>
        <dbReference type="SAM" id="SignalP"/>
    </source>
</evidence>
<comment type="caution">
    <text evidence="12">The sequence shown here is derived from an EMBL/GenBank/DDBJ whole genome shotgun (WGS) entry which is preliminary data.</text>
</comment>
<feature type="signal peptide" evidence="9">
    <location>
        <begin position="1"/>
        <end position="25"/>
    </location>
</feature>
<dbReference type="Pfam" id="PF01431">
    <property type="entry name" value="Peptidase_M13"/>
    <property type="match status" value="1"/>
</dbReference>
<keyword evidence="13" id="KW-1185">Reference proteome</keyword>